<keyword evidence="1" id="KW-0812">Transmembrane</keyword>
<feature type="transmembrane region" description="Helical" evidence="1">
    <location>
        <begin position="387"/>
        <end position="408"/>
    </location>
</feature>
<evidence type="ECO:0008006" key="4">
    <source>
        <dbReference type="Google" id="ProtNLM"/>
    </source>
</evidence>
<dbReference type="EMBL" id="JAVFKY010000001">
    <property type="protein sequence ID" value="KAK5581987.1"/>
    <property type="molecule type" value="Genomic_DNA"/>
</dbReference>
<evidence type="ECO:0000313" key="2">
    <source>
        <dbReference type="EMBL" id="KAK5581987.1"/>
    </source>
</evidence>
<evidence type="ECO:0000313" key="3">
    <source>
        <dbReference type="Proteomes" id="UP001344447"/>
    </source>
</evidence>
<keyword evidence="3" id="KW-1185">Reference proteome</keyword>
<name>A0AAN7TZG0_9MYCE</name>
<accession>A0AAN7TZG0</accession>
<feature type="transmembrane region" description="Helical" evidence="1">
    <location>
        <begin position="6"/>
        <end position="24"/>
    </location>
</feature>
<gene>
    <name evidence="2" type="ORF">RB653_003568</name>
</gene>
<dbReference type="AlphaFoldDB" id="A0AAN7TZG0"/>
<sequence length="431" mass="49756">MDNLKINFLIVVLLFSTIFIYFGNSSVLNIENLKENNNYNYIYYVNPKIENNNNNNNNKLCGININNSCSSISSAINSFKQQTSDVNHKHQSLTLLLFDGIYNLNKENHSEITIFDNINSNIKLINLNFQHIKSTTLINYKIDSNNNINNNNNNYNNNENIIILKNIKIIDSIDFVIVSNLVKSKLYMSDFLIKNNSIEKNNFSLINIQSSKLYLNNTIIENNQFSNSSQFIYDNFNSTIEINNSFILYNKNNKNDENNKNKNNNNNNNNNNNFLFCETSCIIKINNNHEDNGNNVNKTIKLVIESTRTKNLSTIIICDLTKATTSTKKETSDECEFQIIPPMKINEDNETIIIIKDKRTKYGSDNDSGGHSDNSSQEKQFMKSLEIFVVCIGLIISFAMIVSAIYYLNKCYLKYHPDYYSEYNYDIIPDL</sequence>
<keyword evidence="1" id="KW-1133">Transmembrane helix</keyword>
<comment type="caution">
    <text evidence="2">The sequence shown here is derived from an EMBL/GenBank/DDBJ whole genome shotgun (WGS) entry which is preliminary data.</text>
</comment>
<organism evidence="2 3">
    <name type="scientific">Dictyostelium firmibasis</name>
    <dbReference type="NCBI Taxonomy" id="79012"/>
    <lineage>
        <taxon>Eukaryota</taxon>
        <taxon>Amoebozoa</taxon>
        <taxon>Evosea</taxon>
        <taxon>Eumycetozoa</taxon>
        <taxon>Dictyostelia</taxon>
        <taxon>Dictyosteliales</taxon>
        <taxon>Dictyosteliaceae</taxon>
        <taxon>Dictyostelium</taxon>
    </lineage>
</organism>
<dbReference type="Proteomes" id="UP001344447">
    <property type="component" value="Unassembled WGS sequence"/>
</dbReference>
<reference evidence="2 3" key="1">
    <citation type="submission" date="2023-11" db="EMBL/GenBank/DDBJ databases">
        <title>Dfirmibasis_genome.</title>
        <authorList>
            <person name="Edelbroek B."/>
            <person name="Kjellin J."/>
            <person name="Jerlstrom-Hultqvist J."/>
            <person name="Soderbom F."/>
        </authorList>
    </citation>
    <scope>NUCLEOTIDE SEQUENCE [LARGE SCALE GENOMIC DNA]</scope>
    <source>
        <strain evidence="2 3">TNS-C-14</strain>
    </source>
</reference>
<protein>
    <recommendedName>
        <fullName evidence="4">Transmembrane protein</fullName>
    </recommendedName>
</protein>
<evidence type="ECO:0000256" key="1">
    <source>
        <dbReference type="SAM" id="Phobius"/>
    </source>
</evidence>
<proteinExistence type="predicted"/>
<keyword evidence="1" id="KW-0472">Membrane</keyword>